<reference evidence="2 3" key="1">
    <citation type="submission" date="2023-07" db="EMBL/GenBank/DDBJ databases">
        <authorList>
            <person name="Kim M.K."/>
        </authorList>
    </citation>
    <scope>NUCLEOTIDE SEQUENCE [LARGE SCALE GENOMIC DNA]</scope>
    <source>
        <strain evidence="2 3">KR1UV-12</strain>
    </source>
</reference>
<dbReference type="Proteomes" id="UP001230685">
    <property type="component" value="Unassembled WGS sequence"/>
</dbReference>
<feature type="domain" description="N-acetyltransferase" evidence="1">
    <location>
        <begin position="94"/>
        <end position="164"/>
    </location>
</feature>
<dbReference type="InterPro" id="IPR000182">
    <property type="entry name" value="GNAT_dom"/>
</dbReference>
<organism evidence="2 3">
    <name type="scientific">Sphingomonas aurea</name>
    <dbReference type="NCBI Taxonomy" id="3063994"/>
    <lineage>
        <taxon>Bacteria</taxon>
        <taxon>Pseudomonadati</taxon>
        <taxon>Pseudomonadota</taxon>
        <taxon>Alphaproteobacteria</taxon>
        <taxon>Sphingomonadales</taxon>
        <taxon>Sphingomonadaceae</taxon>
        <taxon>Sphingomonas</taxon>
    </lineage>
</organism>
<evidence type="ECO:0000259" key="1">
    <source>
        <dbReference type="Pfam" id="PF13508"/>
    </source>
</evidence>
<accession>A0ABT9EJC8</accession>
<protein>
    <submittedName>
        <fullName evidence="2">GNAT family N-acetyltransferase</fullName>
    </submittedName>
</protein>
<sequence length="187" mass="20344">MDTNSAAEICRWIFPRATPGLLELAEEVSQPGCLLKVCCSAEELRAALPERWQVEPTGYFMTALVGWERAKLPTGYKLEVEPGAALTRVQLRAQVGEVAASGFGAETAEAFIYDRIVTAPGHRRRGLGKTVMTALRESCRNSTLRGLLVATEEGRSLYRTLGWQTLSTYSTALIPSAVTATPAWPVS</sequence>
<name>A0ABT9EJC8_9SPHN</name>
<comment type="caution">
    <text evidence="2">The sequence shown here is derived from an EMBL/GenBank/DDBJ whole genome shotgun (WGS) entry which is preliminary data.</text>
</comment>
<gene>
    <name evidence="2" type="ORF">Q5H91_07625</name>
</gene>
<evidence type="ECO:0000313" key="3">
    <source>
        <dbReference type="Proteomes" id="UP001230685"/>
    </source>
</evidence>
<dbReference type="SUPFAM" id="SSF55729">
    <property type="entry name" value="Acyl-CoA N-acyltransferases (Nat)"/>
    <property type="match status" value="1"/>
</dbReference>
<proteinExistence type="predicted"/>
<dbReference type="RefSeq" id="WP_305172773.1">
    <property type="nucleotide sequence ID" value="NZ_JAUUDS010000002.1"/>
</dbReference>
<dbReference type="InterPro" id="IPR016181">
    <property type="entry name" value="Acyl_CoA_acyltransferase"/>
</dbReference>
<dbReference type="Gene3D" id="3.40.630.30">
    <property type="match status" value="1"/>
</dbReference>
<evidence type="ECO:0000313" key="2">
    <source>
        <dbReference type="EMBL" id="MDP1027077.1"/>
    </source>
</evidence>
<dbReference type="EMBL" id="JAUUDS010000002">
    <property type="protein sequence ID" value="MDP1027077.1"/>
    <property type="molecule type" value="Genomic_DNA"/>
</dbReference>
<dbReference type="Pfam" id="PF13508">
    <property type="entry name" value="Acetyltransf_7"/>
    <property type="match status" value="1"/>
</dbReference>
<keyword evidence="3" id="KW-1185">Reference proteome</keyword>